<dbReference type="Proteomes" id="UP000002051">
    <property type="component" value="Unassembled WGS sequence"/>
</dbReference>
<dbReference type="EnsemblPlants" id="AES61553">
    <property type="protein sequence ID" value="AES61553"/>
    <property type="gene ID" value="MTR_1g085990"/>
</dbReference>
<sequence length="90" mass="10368">MPKTPEKREAWKQLKIKLCFSRKATRCTRAPAYAGSEKGFHHLVYCTQPYPVLHKRLFLGLEPVTFQSHDNKFTSCAKVTPLLILLLLLL</sequence>
<proteinExistence type="predicted"/>
<name>G7IBQ2_MEDTR</name>
<gene>
    <name evidence="1" type="ordered locus">MTR_1g085990</name>
</gene>
<keyword evidence="3" id="KW-1185">Reference proteome</keyword>
<reference evidence="1 3" key="1">
    <citation type="journal article" date="2011" name="Nature">
        <title>The Medicago genome provides insight into the evolution of rhizobial symbioses.</title>
        <authorList>
            <person name="Young N.D."/>
            <person name="Debelle F."/>
            <person name="Oldroyd G.E."/>
            <person name="Geurts R."/>
            <person name="Cannon S.B."/>
            <person name="Udvardi M.K."/>
            <person name="Benedito V.A."/>
            <person name="Mayer K.F."/>
            <person name="Gouzy J."/>
            <person name="Schoof H."/>
            <person name="Van de Peer Y."/>
            <person name="Proost S."/>
            <person name="Cook D.R."/>
            <person name="Meyers B.C."/>
            <person name="Spannagl M."/>
            <person name="Cheung F."/>
            <person name="De Mita S."/>
            <person name="Krishnakumar V."/>
            <person name="Gundlach H."/>
            <person name="Zhou S."/>
            <person name="Mudge J."/>
            <person name="Bharti A.K."/>
            <person name="Murray J.D."/>
            <person name="Naoumkina M.A."/>
            <person name="Rosen B."/>
            <person name="Silverstein K.A."/>
            <person name="Tang H."/>
            <person name="Rombauts S."/>
            <person name="Zhao P.X."/>
            <person name="Zhou P."/>
            <person name="Barbe V."/>
            <person name="Bardou P."/>
            <person name="Bechner M."/>
            <person name="Bellec A."/>
            <person name="Berger A."/>
            <person name="Berges H."/>
            <person name="Bidwell S."/>
            <person name="Bisseling T."/>
            <person name="Choisne N."/>
            <person name="Couloux A."/>
            <person name="Denny R."/>
            <person name="Deshpande S."/>
            <person name="Dai X."/>
            <person name="Doyle J.J."/>
            <person name="Dudez A.M."/>
            <person name="Farmer A.D."/>
            <person name="Fouteau S."/>
            <person name="Franken C."/>
            <person name="Gibelin C."/>
            <person name="Gish J."/>
            <person name="Goldstein S."/>
            <person name="Gonzalez A.J."/>
            <person name="Green P.J."/>
            <person name="Hallab A."/>
            <person name="Hartog M."/>
            <person name="Hua A."/>
            <person name="Humphray S.J."/>
            <person name="Jeong D.H."/>
            <person name="Jing Y."/>
            <person name="Jocker A."/>
            <person name="Kenton S.M."/>
            <person name="Kim D.J."/>
            <person name="Klee K."/>
            <person name="Lai H."/>
            <person name="Lang C."/>
            <person name="Lin S."/>
            <person name="Macmil S.L."/>
            <person name="Magdelenat G."/>
            <person name="Matthews L."/>
            <person name="McCorrison J."/>
            <person name="Monaghan E.L."/>
            <person name="Mun J.H."/>
            <person name="Najar F.Z."/>
            <person name="Nicholson C."/>
            <person name="Noirot C."/>
            <person name="O'Bleness M."/>
            <person name="Paule C.R."/>
            <person name="Poulain J."/>
            <person name="Prion F."/>
            <person name="Qin B."/>
            <person name="Qu C."/>
            <person name="Retzel E.F."/>
            <person name="Riddle C."/>
            <person name="Sallet E."/>
            <person name="Samain S."/>
            <person name="Samson N."/>
            <person name="Sanders I."/>
            <person name="Saurat O."/>
            <person name="Scarpelli C."/>
            <person name="Schiex T."/>
            <person name="Segurens B."/>
            <person name="Severin A.J."/>
            <person name="Sherrier D.J."/>
            <person name="Shi R."/>
            <person name="Sims S."/>
            <person name="Singer S.R."/>
            <person name="Sinharoy S."/>
            <person name="Sterck L."/>
            <person name="Viollet A."/>
            <person name="Wang B.B."/>
            <person name="Wang K."/>
            <person name="Wang M."/>
            <person name="Wang X."/>
            <person name="Warfsmann J."/>
            <person name="Weissenbach J."/>
            <person name="White D.D."/>
            <person name="White J.D."/>
            <person name="Wiley G.B."/>
            <person name="Wincker P."/>
            <person name="Xing Y."/>
            <person name="Yang L."/>
            <person name="Yao Z."/>
            <person name="Ying F."/>
            <person name="Zhai J."/>
            <person name="Zhou L."/>
            <person name="Zuber A."/>
            <person name="Denarie J."/>
            <person name="Dixon R.A."/>
            <person name="May G.D."/>
            <person name="Schwartz D.C."/>
            <person name="Rogers J."/>
            <person name="Quetier F."/>
            <person name="Town C.D."/>
            <person name="Roe B.A."/>
        </authorList>
    </citation>
    <scope>NUCLEOTIDE SEQUENCE [LARGE SCALE GENOMIC DNA]</scope>
    <source>
        <strain evidence="1">A17</strain>
        <strain evidence="2 3">cv. Jemalong A17</strain>
    </source>
</reference>
<evidence type="ECO:0000313" key="1">
    <source>
        <dbReference type="EMBL" id="AES61553.1"/>
    </source>
</evidence>
<evidence type="ECO:0000313" key="2">
    <source>
        <dbReference type="EnsemblPlants" id="AES61553"/>
    </source>
</evidence>
<protein>
    <submittedName>
        <fullName evidence="1 2">Uncharacterized protein</fullName>
    </submittedName>
</protein>
<reference evidence="1 3" key="2">
    <citation type="journal article" date="2014" name="BMC Genomics">
        <title>An improved genome release (version Mt4.0) for the model legume Medicago truncatula.</title>
        <authorList>
            <person name="Tang H."/>
            <person name="Krishnakumar V."/>
            <person name="Bidwell S."/>
            <person name="Rosen B."/>
            <person name="Chan A."/>
            <person name="Zhou S."/>
            <person name="Gentzbittel L."/>
            <person name="Childs K.L."/>
            <person name="Yandell M."/>
            <person name="Gundlach H."/>
            <person name="Mayer K.F."/>
            <person name="Schwartz D.C."/>
            <person name="Town C.D."/>
        </authorList>
    </citation>
    <scope>GENOME REANNOTATION</scope>
    <source>
        <strain evidence="2 3">cv. Jemalong A17</strain>
    </source>
</reference>
<evidence type="ECO:0000313" key="3">
    <source>
        <dbReference type="Proteomes" id="UP000002051"/>
    </source>
</evidence>
<dbReference type="HOGENOM" id="CLU_2444151_0_0_1"/>
<dbReference type="PaxDb" id="3880-AES61553"/>
<accession>G7IBQ2</accession>
<dbReference type="EMBL" id="CM001217">
    <property type="protein sequence ID" value="AES61553.1"/>
    <property type="molecule type" value="Genomic_DNA"/>
</dbReference>
<organism evidence="1 3">
    <name type="scientific">Medicago truncatula</name>
    <name type="common">Barrel medic</name>
    <name type="synonym">Medicago tribuloides</name>
    <dbReference type="NCBI Taxonomy" id="3880"/>
    <lineage>
        <taxon>Eukaryota</taxon>
        <taxon>Viridiplantae</taxon>
        <taxon>Streptophyta</taxon>
        <taxon>Embryophyta</taxon>
        <taxon>Tracheophyta</taxon>
        <taxon>Spermatophyta</taxon>
        <taxon>Magnoliopsida</taxon>
        <taxon>eudicotyledons</taxon>
        <taxon>Gunneridae</taxon>
        <taxon>Pentapetalae</taxon>
        <taxon>rosids</taxon>
        <taxon>fabids</taxon>
        <taxon>Fabales</taxon>
        <taxon>Fabaceae</taxon>
        <taxon>Papilionoideae</taxon>
        <taxon>50 kb inversion clade</taxon>
        <taxon>NPAAA clade</taxon>
        <taxon>Hologalegina</taxon>
        <taxon>IRL clade</taxon>
        <taxon>Trifolieae</taxon>
        <taxon>Medicago</taxon>
    </lineage>
</organism>
<reference evidence="2" key="3">
    <citation type="submission" date="2015-04" db="UniProtKB">
        <authorList>
            <consortium name="EnsemblPlants"/>
        </authorList>
    </citation>
    <scope>IDENTIFICATION</scope>
    <source>
        <strain evidence="2">cv. Jemalong A17</strain>
    </source>
</reference>
<dbReference type="AlphaFoldDB" id="G7IBQ2"/>